<sequence length="143" mass="15341">MPRSLRVIVLCALLVTMPLIMAMGTGGDEVPTRIPEPKVNYLVTLTDLGGTSVELSHFSIAGVAFLAGDMGRGELAVPLDQVKEVLIRHHEGEYKAEVALKDGKTVTISVKGSLKATGKTSYGNYRIPLEEVGSIKLRGVKHD</sequence>
<keyword evidence="1" id="KW-0732">Signal</keyword>
<gene>
    <name evidence="2" type="ORF">FAK_34000</name>
</gene>
<protein>
    <submittedName>
        <fullName evidence="2">Uncharacterized protein</fullName>
    </submittedName>
</protein>
<evidence type="ECO:0000313" key="2">
    <source>
        <dbReference type="EMBL" id="BEQ16334.1"/>
    </source>
</evidence>
<evidence type="ECO:0000256" key="1">
    <source>
        <dbReference type="SAM" id="SignalP"/>
    </source>
</evidence>
<dbReference type="RefSeq" id="WP_338602012.1">
    <property type="nucleotide sequence ID" value="NZ_AP028679.1"/>
</dbReference>
<accession>A0AAU9EMJ2</accession>
<organism evidence="2 3">
    <name type="scientific">Desulfoferula mesophila</name>
    <dbReference type="NCBI Taxonomy" id="3058419"/>
    <lineage>
        <taxon>Bacteria</taxon>
        <taxon>Pseudomonadati</taxon>
        <taxon>Thermodesulfobacteriota</taxon>
        <taxon>Desulfarculia</taxon>
        <taxon>Desulfarculales</taxon>
        <taxon>Desulfarculaceae</taxon>
        <taxon>Desulfoferula</taxon>
    </lineage>
</organism>
<dbReference type="Proteomes" id="UP001366166">
    <property type="component" value="Chromosome"/>
</dbReference>
<feature type="signal peptide" evidence="1">
    <location>
        <begin position="1"/>
        <end position="22"/>
    </location>
</feature>
<dbReference type="EMBL" id="AP028679">
    <property type="protein sequence ID" value="BEQ16334.1"/>
    <property type="molecule type" value="Genomic_DNA"/>
</dbReference>
<dbReference type="KEGG" id="dmp:FAK_34000"/>
<keyword evidence="3" id="KW-1185">Reference proteome</keyword>
<dbReference type="AlphaFoldDB" id="A0AAU9EMJ2"/>
<name>A0AAU9EMJ2_9BACT</name>
<feature type="chain" id="PRO_5043829600" evidence="1">
    <location>
        <begin position="23"/>
        <end position="143"/>
    </location>
</feature>
<evidence type="ECO:0000313" key="3">
    <source>
        <dbReference type="Proteomes" id="UP001366166"/>
    </source>
</evidence>
<reference evidence="3" key="1">
    <citation type="journal article" date="2023" name="Arch. Microbiol.">
        <title>Desulfoferula mesophilus gen. nov. sp. nov., a mesophilic sulfate-reducing bacterium isolated from a brackish lake sediment.</title>
        <authorList>
            <person name="Watanabe T."/>
            <person name="Yabe T."/>
            <person name="Tsuji J.M."/>
            <person name="Fukui M."/>
        </authorList>
    </citation>
    <scope>NUCLEOTIDE SEQUENCE [LARGE SCALE GENOMIC DNA]</scope>
    <source>
        <strain evidence="3">12FAK</strain>
    </source>
</reference>
<proteinExistence type="predicted"/>